<evidence type="ECO:0000256" key="3">
    <source>
        <dbReference type="SAM" id="Phobius"/>
    </source>
</evidence>
<evidence type="ECO:0008006" key="6">
    <source>
        <dbReference type="Google" id="ProtNLM"/>
    </source>
</evidence>
<name>A0ABD3PG68_9STRA</name>
<feature type="coiled-coil region" evidence="1">
    <location>
        <begin position="103"/>
        <end position="130"/>
    </location>
</feature>
<feature type="region of interest" description="Disordered" evidence="2">
    <location>
        <begin position="18"/>
        <end position="44"/>
    </location>
</feature>
<keyword evidence="1" id="KW-0175">Coiled coil</keyword>
<comment type="caution">
    <text evidence="4">The sequence shown here is derived from an EMBL/GenBank/DDBJ whole genome shotgun (WGS) entry which is preliminary data.</text>
</comment>
<organism evidence="4 5">
    <name type="scientific">Cyclotella atomus</name>
    <dbReference type="NCBI Taxonomy" id="382360"/>
    <lineage>
        <taxon>Eukaryota</taxon>
        <taxon>Sar</taxon>
        <taxon>Stramenopiles</taxon>
        <taxon>Ochrophyta</taxon>
        <taxon>Bacillariophyta</taxon>
        <taxon>Coscinodiscophyceae</taxon>
        <taxon>Thalassiosirophycidae</taxon>
        <taxon>Stephanodiscales</taxon>
        <taxon>Stephanodiscaceae</taxon>
        <taxon>Cyclotella</taxon>
    </lineage>
</organism>
<evidence type="ECO:0000256" key="2">
    <source>
        <dbReference type="SAM" id="MobiDB-lite"/>
    </source>
</evidence>
<sequence length="360" mass="38694">MSSYMAKKAAQQKASTLLEPLLSMDDDSSDEETADGNGEYEIEKQSPLQKLKTMGVYTVLVAGVGLSAAAMVLSPQTLVFVAGGICCANVPYSAYKENALSKIPTLRNLNNALRQDANRLADEVDTLSDEIDALEPEADRAAAVEEELRDIAERQHYNVDKSGNLSDQASGVTAKSQLVDLVKENGEIIEKMKNNLRRRIAQDVVRIVISSDTDGDGSISRNEAKGLSLKIKLQLETYGVEFDMDKFLKVVGMSPTVAKVIAIAQRLLPSEDDVKNNDEDEGFDSDDMDMFYIVEDDNGSISVTSEDIIGATNAFFGDSSPSVGRTRKSLIANARGGTGRRRSIGRNALSGGSGPGLGPS</sequence>
<reference evidence="4 5" key="1">
    <citation type="submission" date="2024-10" db="EMBL/GenBank/DDBJ databases">
        <title>Updated reference genomes for cyclostephanoid diatoms.</title>
        <authorList>
            <person name="Roberts W.R."/>
            <person name="Alverson A.J."/>
        </authorList>
    </citation>
    <scope>NUCLEOTIDE SEQUENCE [LARGE SCALE GENOMIC DNA]</scope>
    <source>
        <strain evidence="4 5">AJA010-31</strain>
    </source>
</reference>
<dbReference type="AlphaFoldDB" id="A0ABD3PG68"/>
<feature type="transmembrane region" description="Helical" evidence="3">
    <location>
        <begin position="54"/>
        <end position="72"/>
    </location>
</feature>
<dbReference type="Proteomes" id="UP001530400">
    <property type="component" value="Unassembled WGS sequence"/>
</dbReference>
<evidence type="ECO:0000256" key="1">
    <source>
        <dbReference type="SAM" id="Coils"/>
    </source>
</evidence>
<keyword evidence="5" id="KW-1185">Reference proteome</keyword>
<feature type="compositionally biased region" description="Acidic residues" evidence="2">
    <location>
        <begin position="24"/>
        <end position="40"/>
    </location>
</feature>
<protein>
    <recommendedName>
        <fullName evidence="6">Calmodulin</fullName>
    </recommendedName>
</protein>
<keyword evidence="3" id="KW-0472">Membrane</keyword>
<accession>A0ABD3PG68</accession>
<gene>
    <name evidence="4" type="ORF">ACHAWO_004100</name>
</gene>
<keyword evidence="3" id="KW-0812">Transmembrane</keyword>
<proteinExistence type="predicted"/>
<evidence type="ECO:0000313" key="5">
    <source>
        <dbReference type="Proteomes" id="UP001530400"/>
    </source>
</evidence>
<feature type="region of interest" description="Disordered" evidence="2">
    <location>
        <begin position="334"/>
        <end position="360"/>
    </location>
</feature>
<evidence type="ECO:0000313" key="4">
    <source>
        <dbReference type="EMBL" id="KAL3786614.1"/>
    </source>
</evidence>
<keyword evidence="3" id="KW-1133">Transmembrane helix</keyword>
<dbReference type="EMBL" id="JALLPJ020000642">
    <property type="protein sequence ID" value="KAL3786614.1"/>
    <property type="molecule type" value="Genomic_DNA"/>
</dbReference>
<feature type="compositionally biased region" description="Gly residues" evidence="2">
    <location>
        <begin position="351"/>
        <end position="360"/>
    </location>
</feature>